<keyword evidence="1" id="KW-0677">Repeat</keyword>
<evidence type="ECO:0000256" key="3">
    <source>
        <dbReference type="ARBA" id="ARBA00022884"/>
    </source>
</evidence>
<dbReference type="Proteomes" id="UP000596660">
    <property type="component" value="Unplaced"/>
</dbReference>
<dbReference type="SMART" id="SM00025">
    <property type="entry name" value="Pumilio"/>
    <property type="match status" value="7"/>
</dbReference>
<dbReference type="PANTHER" id="PTHR12537">
    <property type="entry name" value="RNA BINDING PROTEIN PUMILIO-RELATED"/>
    <property type="match status" value="1"/>
</dbReference>
<dbReference type="InterPro" id="IPR033712">
    <property type="entry name" value="Pumilio_RNA-bd"/>
</dbReference>
<dbReference type="PROSITE" id="PS50302">
    <property type="entry name" value="PUM"/>
    <property type="match status" value="6"/>
</dbReference>
<dbReference type="AlphaFoldDB" id="A0A803NE92"/>
<feature type="repeat" description="Pumilio" evidence="5">
    <location>
        <begin position="273"/>
        <end position="308"/>
    </location>
</feature>
<proteinExistence type="predicted"/>
<organism evidence="7 8">
    <name type="scientific">Chenopodium quinoa</name>
    <name type="common">Quinoa</name>
    <dbReference type="NCBI Taxonomy" id="63459"/>
    <lineage>
        <taxon>Eukaryota</taxon>
        <taxon>Viridiplantae</taxon>
        <taxon>Streptophyta</taxon>
        <taxon>Embryophyta</taxon>
        <taxon>Tracheophyta</taxon>
        <taxon>Spermatophyta</taxon>
        <taxon>Magnoliopsida</taxon>
        <taxon>eudicotyledons</taxon>
        <taxon>Gunneridae</taxon>
        <taxon>Pentapetalae</taxon>
        <taxon>Caryophyllales</taxon>
        <taxon>Chenopodiaceae</taxon>
        <taxon>Chenopodioideae</taxon>
        <taxon>Atripliceae</taxon>
        <taxon>Chenopodium</taxon>
    </lineage>
</organism>
<dbReference type="Gene3D" id="1.25.10.10">
    <property type="entry name" value="Leucine-rich Repeat Variant"/>
    <property type="match status" value="1"/>
</dbReference>
<dbReference type="InterPro" id="IPR033133">
    <property type="entry name" value="PUM-HD"/>
</dbReference>
<feature type="repeat" description="Pumilio" evidence="5">
    <location>
        <begin position="380"/>
        <end position="415"/>
    </location>
</feature>
<dbReference type="InterPro" id="IPR001313">
    <property type="entry name" value="Pumilio_RNA-bd_rpt"/>
</dbReference>
<dbReference type="GO" id="GO:0005737">
    <property type="term" value="C:cytoplasm"/>
    <property type="evidence" value="ECO:0007669"/>
    <property type="project" value="TreeGrafter"/>
</dbReference>
<dbReference type="SUPFAM" id="SSF48371">
    <property type="entry name" value="ARM repeat"/>
    <property type="match status" value="1"/>
</dbReference>
<evidence type="ECO:0000256" key="2">
    <source>
        <dbReference type="ARBA" id="ARBA00022845"/>
    </source>
</evidence>
<dbReference type="InterPro" id="IPR016024">
    <property type="entry name" value="ARM-type_fold"/>
</dbReference>
<protein>
    <recommendedName>
        <fullName evidence="6">PUM-HD domain-containing protein</fullName>
    </recommendedName>
</protein>
<dbReference type="Gramene" id="AUR62044441-RA">
    <property type="protein sequence ID" value="AUR62044441-RA:cds"/>
    <property type="gene ID" value="AUR62044441"/>
</dbReference>
<dbReference type="FunFam" id="1.25.10.10:FF:000237">
    <property type="entry name" value="Pumilio homolog 9"/>
    <property type="match status" value="1"/>
</dbReference>
<accession>A0A803NE92</accession>
<feature type="repeat" description="Pumilio" evidence="5">
    <location>
        <begin position="488"/>
        <end position="523"/>
    </location>
</feature>
<evidence type="ECO:0000256" key="4">
    <source>
        <dbReference type="ARBA" id="ARBA00058490"/>
    </source>
</evidence>
<evidence type="ECO:0000256" key="5">
    <source>
        <dbReference type="PROSITE-ProRule" id="PRU00317"/>
    </source>
</evidence>
<feature type="repeat" description="Pumilio" evidence="5">
    <location>
        <begin position="416"/>
        <end position="451"/>
    </location>
</feature>
<evidence type="ECO:0000259" key="6">
    <source>
        <dbReference type="PROSITE" id="PS50303"/>
    </source>
</evidence>
<sequence>MYEGVVQSSANSDVFTGSECNVTENFGVLEGLYNSNGFSGNGGGFQSSVYRDEKGVKDFRLGGIKGGGNLADSFGSNSGYAAMHGHHNYLINFPLEGMSQIGDECYGNGGVPLLRGNKYCDPLPVYGSGDFRGNVSIPRGGECNSNGGVIPSENVGYGNGMFESGYGPHVMDGCKEMLNPWGNSQNLSMYNKPGLNEALLEQYGRQYPGNVGSLSSVDPLRQGISSPMVLKGLRSYKIRDLMEQLTERACENGSHVLSFDPLVLQALYKSLVEVRGRIYHMAKDQHGCRFLQKKFDEGSFEDVQLIFNEIIDHVVELMMNSFGNYLIQKLLDVCNDEPKNEDCTCGDQKPWRTCQNFFEYTWKLIESLKSRKQISLVIRALEPGFIDLIKDLNGNHVVQRCLQCLSSDDNKFIFDAAAKFSVEIATHRHGCCVLQRCISHSTGEHRQKLLEQICSNGLILAQDPFGNYVVQYILELKIPSAAAQLVSQLEGNFVHLSMQKFSSHVVEKCFKFYEESHARIVYELLSVSHFEQLVQDPYANYVIQSALENQVFLGLRFAAWGSLIGTLYESIATAVRSHSMLRTNPYGKKIFSRGLLKK</sequence>
<name>A0A803NE92_CHEQI</name>
<dbReference type="GO" id="GO:0003729">
    <property type="term" value="F:mRNA binding"/>
    <property type="evidence" value="ECO:0007669"/>
    <property type="project" value="TreeGrafter"/>
</dbReference>
<dbReference type="Pfam" id="PF00806">
    <property type="entry name" value="PUF"/>
    <property type="match status" value="7"/>
</dbReference>
<feature type="repeat" description="Pumilio" evidence="5">
    <location>
        <begin position="309"/>
        <end position="344"/>
    </location>
</feature>
<feature type="domain" description="PUM-HD" evidence="6">
    <location>
        <begin position="251"/>
        <end position="591"/>
    </location>
</feature>
<reference evidence="7" key="2">
    <citation type="submission" date="2021-03" db="UniProtKB">
        <authorList>
            <consortium name="EnsemblPlants"/>
        </authorList>
    </citation>
    <scope>IDENTIFICATION</scope>
</reference>
<dbReference type="PANTHER" id="PTHR12537:SF13">
    <property type="entry name" value="PUMILIO HOMOLOGY DOMAIN FAMILY MEMBER 4"/>
    <property type="match status" value="1"/>
</dbReference>
<evidence type="ECO:0000256" key="1">
    <source>
        <dbReference type="ARBA" id="ARBA00022737"/>
    </source>
</evidence>
<dbReference type="PROSITE" id="PS50303">
    <property type="entry name" value="PUM_HD"/>
    <property type="match status" value="1"/>
</dbReference>
<reference evidence="7" key="1">
    <citation type="journal article" date="2017" name="Nature">
        <title>The genome of Chenopodium quinoa.</title>
        <authorList>
            <person name="Jarvis D.E."/>
            <person name="Ho Y.S."/>
            <person name="Lightfoot D.J."/>
            <person name="Schmoeckel S.M."/>
            <person name="Li B."/>
            <person name="Borm T.J.A."/>
            <person name="Ohyanagi H."/>
            <person name="Mineta K."/>
            <person name="Michell C.T."/>
            <person name="Saber N."/>
            <person name="Kharbatia N.M."/>
            <person name="Rupper R.R."/>
            <person name="Sharp A.R."/>
            <person name="Dally N."/>
            <person name="Boughton B.A."/>
            <person name="Woo Y.H."/>
            <person name="Gao G."/>
            <person name="Schijlen E.G.W.M."/>
            <person name="Guo X."/>
            <person name="Momin A.A."/>
            <person name="Negrao S."/>
            <person name="Al-Babili S."/>
            <person name="Gehring C."/>
            <person name="Roessner U."/>
            <person name="Jung C."/>
            <person name="Murphy K."/>
            <person name="Arold S.T."/>
            <person name="Gojobori T."/>
            <person name="van der Linden C.G."/>
            <person name="van Loo E.N."/>
            <person name="Jellen E.N."/>
            <person name="Maughan P.J."/>
            <person name="Tester M."/>
        </authorList>
    </citation>
    <scope>NUCLEOTIDE SEQUENCE [LARGE SCALE GENOMIC DNA]</scope>
    <source>
        <strain evidence="7">cv. PI 614886</strain>
    </source>
</reference>
<keyword evidence="2" id="KW-0810">Translation regulation</keyword>
<comment type="function">
    <text evidence="4">Sequence-specific RNA-binding protein that regulates translation and mRNA stability by binding the 3'-UTR of target mRNAs.</text>
</comment>
<evidence type="ECO:0000313" key="7">
    <source>
        <dbReference type="EnsemblPlants" id="AUR62044441-RA:cds"/>
    </source>
</evidence>
<dbReference type="GO" id="GO:0006417">
    <property type="term" value="P:regulation of translation"/>
    <property type="evidence" value="ECO:0007669"/>
    <property type="project" value="UniProtKB-KW"/>
</dbReference>
<dbReference type="InterPro" id="IPR011989">
    <property type="entry name" value="ARM-like"/>
</dbReference>
<dbReference type="EnsemblPlants" id="AUR62044441-RA">
    <property type="protein sequence ID" value="AUR62044441-RA:cds"/>
    <property type="gene ID" value="AUR62044441"/>
</dbReference>
<keyword evidence="8" id="KW-1185">Reference proteome</keyword>
<evidence type="ECO:0000313" key="8">
    <source>
        <dbReference type="Proteomes" id="UP000596660"/>
    </source>
</evidence>
<dbReference type="CDD" id="cd07920">
    <property type="entry name" value="Pumilio"/>
    <property type="match status" value="1"/>
</dbReference>
<keyword evidence="3" id="KW-0694">RNA-binding</keyword>
<feature type="repeat" description="Pumilio" evidence="5">
    <location>
        <begin position="452"/>
        <end position="487"/>
    </location>
</feature>